<dbReference type="Pfam" id="PF01370">
    <property type="entry name" value="Epimerase"/>
    <property type="match status" value="1"/>
</dbReference>
<protein>
    <submittedName>
        <fullName evidence="2">NAD dependent epimerase/dehydratase family protein</fullName>
    </submittedName>
</protein>
<gene>
    <name evidence="2" type="ORF">Mal4_29250</name>
</gene>
<dbReference type="InterPro" id="IPR036291">
    <property type="entry name" value="NAD(P)-bd_dom_sf"/>
</dbReference>
<feature type="domain" description="NAD-dependent epimerase/dehydratase" evidence="1">
    <location>
        <begin position="20"/>
        <end position="254"/>
    </location>
</feature>
<dbReference type="PANTHER" id="PTHR43245">
    <property type="entry name" value="BIFUNCTIONAL POLYMYXIN RESISTANCE PROTEIN ARNA"/>
    <property type="match status" value="1"/>
</dbReference>
<dbReference type="SUPFAM" id="SSF51735">
    <property type="entry name" value="NAD(P)-binding Rossmann-fold domains"/>
    <property type="match status" value="1"/>
</dbReference>
<dbReference type="OrthoDB" id="9814124at2"/>
<keyword evidence="3" id="KW-1185">Reference proteome</keyword>
<dbReference type="RefSeq" id="WP_145369860.1">
    <property type="nucleotide sequence ID" value="NZ_CP036275.1"/>
</dbReference>
<dbReference type="AlphaFoldDB" id="A0A517Z801"/>
<name>A0A517Z801_9PLAN</name>
<dbReference type="InterPro" id="IPR001509">
    <property type="entry name" value="Epimerase_deHydtase"/>
</dbReference>
<evidence type="ECO:0000313" key="2">
    <source>
        <dbReference type="EMBL" id="QDU38596.1"/>
    </source>
</evidence>
<reference evidence="2 3" key="1">
    <citation type="submission" date="2019-02" db="EMBL/GenBank/DDBJ databases">
        <title>Deep-cultivation of Planctomycetes and their phenomic and genomic characterization uncovers novel biology.</title>
        <authorList>
            <person name="Wiegand S."/>
            <person name="Jogler M."/>
            <person name="Boedeker C."/>
            <person name="Pinto D."/>
            <person name="Vollmers J."/>
            <person name="Rivas-Marin E."/>
            <person name="Kohn T."/>
            <person name="Peeters S.H."/>
            <person name="Heuer A."/>
            <person name="Rast P."/>
            <person name="Oberbeckmann S."/>
            <person name="Bunk B."/>
            <person name="Jeske O."/>
            <person name="Meyerdierks A."/>
            <person name="Storesund J.E."/>
            <person name="Kallscheuer N."/>
            <person name="Luecker S."/>
            <person name="Lage O.M."/>
            <person name="Pohl T."/>
            <person name="Merkel B.J."/>
            <person name="Hornburger P."/>
            <person name="Mueller R.-W."/>
            <person name="Bruemmer F."/>
            <person name="Labrenz M."/>
            <person name="Spormann A.M."/>
            <person name="Op den Camp H."/>
            <person name="Overmann J."/>
            <person name="Amann R."/>
            <person name="Jetten M.S.M."/>
            <person name="Mascher T."/>
            <person name="Medema M.H."/>
            <person name="Devos D.P."/>
            <person name="Kaster A.-K."/>
            <person name="Ovreas L."/>
            <person name="Rohde M."/>
            <person name="Galperin M.Y."/>
            <person name="Jogler C."/>
        </authorList>
    </citation>
    <scope>NUCLEOTIDE SEQUENCE [LARGE SCALE GENOMIC DNA]</scope>
    <source>
        <strain evidence="2 3">Mal4</strain>
    </source>
</reference>
<proteinExistence type="predicted"/>
<dbReference type="InterPro" id="IPR050177">
    <property type="entry name" value="Lipid_A_modif_metabolic_enz"/>
</dbReference>
<organism evidence="2 3">
    <name type="scientific">Maioricimonas rarisocia</name>
    <dbReference type="NCBI Taxonomy" id="2528026"/>
    <lineage>
        <taxon>Bacteria</taxon>
        <taxon>Pseudomonadati</taxon>
        <taxon>Planctomycetota</taxon>
        <taxon>Planctomycetia</taxon>
        <taxon>Planctomycetales</taxon>
        <taxon>Planctomycetaceae</taxon>
        <taxon>Maioricimonas</taxon>
    </lineage>
</organism>
<dbReference type="KEGG" id="mri:Mal4_29250"/>
<accession>A0A517Z801</accession>
<evidence type="ECO:0000313" key="3">
    <source>
        <dbReference type="Proteomes" id="UP000320496"/>
    </source>
</evidence>
<dbReference type="EMBL" id="CP036275">
    <property type="protein sequence ID" value="QDU38596.1"/>
    <property type="molecule type" value="Genomic_DNA"/>
</dbReference>
<evidence type="ECO:0000259" key="1">
    <source>
        <dbReference type="Pfam" id="PF01370"/>
    </source>
</evidence>
<sequence>MSDSVPHESRENVSVENETVLITGASGLIGSRVSAALEQKFNLVGFDLTPPGDFAEGVDFIATDLTKDSNVDESLRKVRDRYGPRLASVIHLAAYYDFSGKPSPLYDELTVEGTRRLLTGLRNHGFEVEQFMFSSSLLVMKPGDAGKHISEFSETRGEWPYPQSKIRAEEVIREERGDYPTVVLRIAGVYDDECHSWPISHQIARIYERQFESFVFPGDTTHGQALVHLDDLAECFEKAVLRRKHLNENELFLIAEPDVMSYAELQHELGELIHGSEWPAIRIPKAVAKAGAWVQNKLGGDEEEGIKPWMIDLADDHYEATIAHARTRLAWEPKHRLRKSLPHMVRFLKDDPEGFYRKNGLPVPENVEQG</sequence>
<dbReference type="Proteomes" id="UP000320496">
    <property type="component" value="Chromosome"/>
</dbReference>
<dbReference type="Gene3D" id="3.40.50.720">
    <property type="entry name" value="NAD(P)-binding Rossmann-like Domain"/>
    <property type="match status" value="1"/>
</dbReference>